<reference evidence="3 4" key="1">
    <citation type="submission" date="2019-08" db="EMBL/GenBank/DDBJ databases">
        <title>Formosa sediminis sp. nov., isolated from marine sediment.</title>
        <authorList>
            <person name="Cao W.R."/>
        </authorList>
    </citation>
    <scope>NUCLEOTIDE SEQUENCE [LARGE SCALE GENOMIC DNA]</scope>
    <source>
        <strain evidence="3 4">1494</strain>
    </source>
</reference>
<dbReference type="EMBL" id="VSFC01000007">
    <property type="protein sequence ID" value="TYA59589.1"/>
    <property type="molecule type" value="Genomic_DNA"/>
</dbReference>
<dbReference type="InterPro" id="IPR003410">
    <property type="entry name" value="HYR_dom"/>
</dbReference>
<keyword evidence="1" id="KW-0677">Repeat</keyword>
<dbReference type="PROSITE" id="PS50825">
    <property type="entry name" value="HYR"/>
    <property type="match status" value="1"/>
</dbReference>
<dbReference type="RefSeq" id="WP_148452437.1">
    <property type="nucleotide sequence ID" value="NZ_VSFC01000007.1"/>
</dbReference>
<dbReference type="AlphaFoldDB" id="A0A5D0GMR1"/>
<accession>A0A5D0GMR1</accession>
<proteinExistence type="predicted"/>
<feature type="non-terminal residue" evidence="3">
    <location>
        <position position="1"/>
    </location>
</feature>
<name>A0A5D0GMR1_9FLAO</name>
<evidence type="ECO:0000313" key="4">
    <source>
        <dbReference type="Proteomes" id="UP000324550"/>
    </source>
</evidence>
<comment type="caution">
    <text evidence="3">The sequence shown here is derived from an EMBL/GenBank/DDBJ whole genome shotgun (WGS) entry which is preliminary data.</text>
</comment>
<dbReference type="Proteomes" id="UP000324550">
    <property type="component" value="Unassembled WGS sequence"/>
</dbReference>
<evidence type="ECO:0000256" key="1">
    <source>
        <dbReference type="ARBA" id="ARBA00022737"/>
    </source>
</evidence>
<evidence type="ECO:0000259" key="2">
    <source>
        <dbReference type="PROSITE" id="PS50825"/>
    </source>
</evidence>
<sequence>VVTCPGDITVSNDLGDCGAIVNFEATATDNCSTFGGGTAPSSPMVISGVFDGPITGGIPKVVEFYVISDIADLSLYGFGAANNGGGTDGQEYTFSGSANAGDRIYISTEITAFTSYFGFAPTDTDSDAGINGDDAIELFYNGSVIDTFGALTGGNSGWNYTDGWAYRSNNTGPDGSTFVPGNWTFSGANATDNCTTNASCSSVFPIGTYTNSSGGGSGGTISYSHQPGDFFPVGTTEVTVTATDAAG</sequence>
<evidence type="ECO:0000313" key="3">
    <source>
        <dbReference type="EMBL" id="TYA59589.1"/>
    </source>
</evidence>
<organism evidence="3 4">
    <name type="scientific">Formosa maritima</name>
    <dbReference type="NCBI Taxonomy" id="2592046"/>
    <lineage>
        <taxon>Bacteria</taxon>
        <taxon>Pseudomonadati</taxon>
        <taxon>Bacteroidota</taxon>
        <taxon>Flavobacteriia</taxon>
        <taxon>Flavobacteriales</taxon>
        <taxon>Flavobacteriaceae</taxon>
        <taxon>Formosa</taxon>
    </lineage>
</organism>
<dbReference type="Pfam" id="PF02494">
    <property type="entry name" value="HYR"/>
    <property type="match status" value="1"/>
</dbReference>
<feature type="non-terminal residue" evidence="3">
    <location>
        <position position="247"/>
    </location>
</feature>
<keyword evidence="4" id="KW-1185">Reference proteome</keyword>
<feature type="domain" description="HYR" evidence="2">
    <location>
        <begin position="169"/>
        <end position="247"/>
    </location>
</feature>
<dbReference type="OrthoDB" id="1056765at2"/>
<gene>
    <name evidence="3" type="ORF">FVF61_01260</name>
</gene>
<protein>
    <submittedName>
        <fullName evidence="3">HYR domain-containing protein</fullName>
    </submittedName>
</protein>